<evidence type="ECO:0000256" key="4">
    <source>
        <dbReference type="ARBA" id="ARBA00022655"/>
    </source>
</evidence>
<feature type="binding site" evidence="8">
    <location>
        <position position="73"/>
    </location>
    <ligand>
        <name>beta-alanine</name>
        <dbReference type="ChEBI" id="CHEBI:57966"/>
    </ligand>
</feature>
<evidence type="ECO:0000313" key="10">
    <source>
        <dbReference type="Proteomes" id="UP000001635"/>
    </source>
</evidence>
<comment type="function">
    <text evidence="8">Catalyzes the condensation of pantoate with beta-alanine in an ATP-dependent reaction via a pantoyl-adenylate intermediate.</text>
</comment>
<dbReference type="GO" id="GO:0015940">
    <property type="term" value="P:pantothenate biosynthetic process"/>
    <property type="evidence" value="ECO:0007669"/>
    <property type="project" value="UniProtKB-UniRule"/>
</dbReference>
<dbReference type="HAMAP" id="MF_00158">
    <property type="entry name" value="PanC"/>
    <property type="match status" value="1"/>
</dbReference>
<dbReference type="STRING" id="880070.Cycma_1309"/>
<keyword evidence="8" id="KW-0963">Cytoplasm</keyword>
<keyword evidence="10" id="KW-1185">Reference proteome</keyword>
<comment type="miscellaneous">
    <text evidence="8">The reaction proceeds by a bi uni uni bi ping pong mechanism.</text>
</comment>
<proteinExistence type="inferred from homology"/>
<dbReference type="Gene3D" id="3.40.50.620">
    <property type="entry name" value="HUPs"/>
    <property type="match status" value="1"/>
</dbReference>
<dbReference type="HOGENOM" id="CLU_047148_0_0_10"/>
<dbReference type="GO" id="GO:0005829">
    <property type="term" value="C:cytosol"/>
    <property type="evidence" value="ECO:0007669"/>
    <property type="project" value="TreeGrafter"/>
</dbReference>
<dbReference type="GO" id="GO:0005524">
    <property type="term" value="F:ATP binding"/>
    <property type="evidence" value="ECO:0007669"/>
    <property type="project" value="UniProtKB-KW"/>
</dbReference>
<dbReference type="PANTHER" id="PTHR21299">
    <property type="entry name" value="CYTIDYLATE KINASE/PANTOATE-BETA-ALANINE LIGASE"/>
    <property type="match status" value="1"/>
</dbReference>
<dbReference type="CDD" id="cd00560">
    <property type="entry name" value="PanC"/>
    <property type="match status" value="1"/>
</dbReference>
<feature type="binding site" evidence="8">
    <location>
        <begin position="159"/>
        <end position="162"/>
    </location>
    <ligand>
        <name>ATP</name>
        <dbReference type="ChEBI" id="CHEBI:30616"/>
    </ligand>
</feature>
<feature type="binding site" evidence="8">
    <location>
        <begin position="42"/>
        <end position="49"/>
    </location>
    <ligand>
        <name>ATP</name>
        <dbReference type="ChEBI" id="CHEBI:30616"/>
    </ligand>
</feature>
<dbReference type="GO" id="GO:0004592">
    <property type="term" value="F:pantoate-beta-alanine ligase activity"/>
    <property type="evidence" value="ECO:0007669"/>
    <property type="project" value="UniProtKB-UniRule"/>
</dbReference>
<comment type="subunit">
    <text evidence="8">Homodimer.</text>
</comment>
<dbReference type="NCBIfam" id="TIGR00018">
    <property type="entry name" value="panC"/>
    <property type="match status" value="1"/>
</dbReference>
<reference evidence="10" key="1">
    <citation type="submission" date="2011-07" db="EMBL/GenBank/DDBJ databases">
        <title>The complete genome of Cyclobacterium marinum DSM 745.</title>
        <authorList>
            <person name="Lucas S."/>
            <person name="Han J."/>
            <person name="Lapidus A."/>
            <person name="Bruce D."/>
            <person name="Goodwin L."/>
            <person name="Pitluck S."/>
            <person name="Peters L."/>
            <person name="Kyrpides N."/>
            <person name="Mavromatis K."/>
            <person name="Ivanova N."/>
            <person name="Ovchinnikova G."/>
            <person name="Chertkov O."/>
            <person name="Detter J.C."/>
            <person name="Tapia R."/>
            <person name="Han C."/>
            <person name="Land M."/>
            <person name="Hauser L."/>
            <person name="Markowitz V."/>
            <person name="Cheng J.-F."/>
            <person name="Hugenholtz P."/>
            <person name="Woyke T."/>
            <person name="Wu D."/>
            <person name="Tindall B."/>
            <person name="Schuetze A."/>
            <person name="Brambilla E."/>
            <person name="Klenk H.-P."/>
            <person name="Eisen J.A."/>
        </authorList>
    </citation>
    <scope>NUCLEOTIDE SEQUENCE [LARGE SCALE GENOMIC DNA]</scope>
    <source>
        <strain evidence="10">ATCC 25205 / DSM 745 / LMG 13164 / NCIMB 1802</strain>
    </source>
</reference>
<dbReference type="AlphaFoldDB" id="G0J0V4"/>
<dbReference type="KEGG" id="cmr:Cycma_1309"/>
<organism evidence="9 10">
    <name type="scientific">Cyclobacterium marinum (strain ATCC 25205 / DSM 745 / LMG 13164 / NCIMB 1802)</name>
    <name type="common">Flectobacillus marinus</name>
    <dbReference type="NCBI Taxonomy" id="880070"/>
    <lineage>
        <taxon>Bacteria</taxon>
        <taxon>Pseudomonadati</taxon>
        <taxon>Bacteroidota</taxon>
        <taxon>Cytophagia</taxon>
        <taxon>Cytophagales</taxon>
        <taxon>Cyclobacteriaceae</taxon>
        <taxon>Cyclobacterium</taxon>
    </lineage>
</organism>
<dbReference type="InterPro" id="IPR004821">
    <property type="entry name" value="Cyt_trans-like"/>
</dbReference>
<dbReference type="EMBL" id="CP002955">
    <property type="protein sequence ID" value="AEL25080.1"/>
    <property type="molecule type" value="Genomic_DNA"/>
</dbReference>
<sequence length="297" mass="33894">MHLFSYSTSKRALEILKTISSVKQHLRTLKPQNKSIGLVPTMGALHQGHLELIRQSKKLTDITFVSIFVNPIQFNNPEDLQKYPRTLASDLEILAKEGVDMVFTPSESEMYPEAVMMEFDFGSMEQVLEGRFRPGHFNGVAIVVSKLFHILEPDISFFGQKDIQQVAVIQRMVNDLSYPIKIEVVPTMREADGLAMSSRNQRLSKDGRILAPILYKTLSKCKDELLRGEEWFNIKNKVIPEMLEPLKIKPEYLELVELGSFTSVNNLTPEKPYAICIAAHIEEVRLIDNIIIRTDHI</sequence>
<evidence type="ECO:0000256" key="5">
    <source>
        <dbReference type="ARBA" id="ARBA00022741"/>
    </source>
</evidence>
<dbReference type="NCBIfam" id="TIGR00125">
    <property type="entry name" value="cyt_tran_rel"/>
    <property type="match status" value="1"/>
</dbReference>
<dbReference type="eggNOG" id="COG0414">
    <property type="taxonomic scope" value="Bacteria"/>
</dbReference>
<evidence type="ECO:0000313" key="9">
    <source>
        <dbReference type="EMBL" id="AEL25080.1"/>
    </source>
</evidence>
<name>G0J0V4_CYCMS</name>
<dbReference type="UniPathway" id="UPA00028">
    <property type="reaction ID" value="UER00005"/>
</dbReference>
<comment type="caution">
    <text evidence="8">Lacks conserved residue(s) required for the propagation of feature annotation.</text>
</comment>
<accession>G0J0V4</accession>
<dbReference type="PANTHER" id="PTHR21299:SF1">
    <property type="entry name" value="PANTOATE--BETA-ALANINE LIGASE"/>
    <property type="match status" value="1"/>
</dbReference>
<evidence type="ECO:0000256" key="2">
    <source>
        <dbReference type="ARBA" id="ARBA00009256"/>
    </source>
</evidence>
<evidence type="ECO:0000256" key="6">
    <source>
        <dbReference type="ARBA" id="ARBA00022840"/>
    </source>
</evidence>
<dbReference type="SUPFAM" id="SSF52374">
    <property type="entry name" value="Nucleotidylyl transferase"/>
    <property type="match status" value="1"/>
</dbReference>
<dbReference type="EC" id="6.3.2.1" evidence="8"/>
<dbReference type="Proteomes" id="UP000001635">
    <property type="component" value="Chromosome"/>
</dbReference>
<dbReference type="Pfam" id="PF02569">
    <property type="entry name" value="Pantoate_ligase"/>
    <property type="match status" value="1"/>
</dbReference>
<dbReference type="Gene3D" id="3.30.1300.10">
    <property type="entry name" value="Pantoate-beta-alanine ligase, C-terminal domain"/>
    <property type="match status" value="1"/>
</dbReference>
<keyword evidence="4 8" id="KW-0566">Pantothenate biosynthesis</keyword>
<dbReference type="InterPro" id="IPR042176">
    <property type="entry name" value="Pantoate_ligase_C"/>
</dbReference>
<feature type="binding site" evidence="8">
    <location>
        <begin position="196"/>
        <end position="199"/>
    </location>
    <ligand>
        <name>ATP</name>
        <dbReference type="ChEBI" id="CHEBI:30616"/>
    </ligand>
</feature>
<comment type="pathway">
    <text evidence="1 8">Cofactor biosynthesis; (R)-pantothenate biosynthesis; (R)-pantothenate from (R)-pantoate and beta-alanine: step 1/1.</text>
</comment>
<comment type="similarity">
    <text evidence="2 8">Belongs to the pantothenate synthetase family.</text>
</comment>
<feature type="binding site" evidence="8">
    <location>
        <position position="73"/>
    </location>
    <ligand>
        <name>(R)-pantoate</name>
        <dbReference type="ChEBI" id="CHEBI:15980"/>
    </ligand>
</feature>
<comment type="subcellular location">
    <subcellularLocation>
        <location evidence="8">Cytoplasm</location>
    </subcellularLocation>
</comment>
<comment type="catalytic activity">
    <reaction evidence="7 8">
        <text>(R)-pantoate + beta-alanine + ATP = (R)-pantothenate + AMP + diphosphate + H(+)</text>
        <dbReference type="Rhea" id="RHEA:10912"/>
        <dbReference type="ChEBI" id="CHEBI:15378"/>
        <dbReference type="ChEBI" id="CHEBI:15980"/>
        <dbReference type="ChEBI" id="CHEBI:29032"/>
        <dbReference type="ChEBI" id="CHEBI:30616"/>
        <dbReference type="ChEBI" id="CHEBI:33019"/>
        <dbReference type="ChEBI" id="CHEBI:57966"/>
        <dbReference type="ChEBI" id="CHEBI:456215"/>
        <dbReference type="EC" id="6.3.2.1"/>
    </reaction>
</comment>
<gene>
    <name evidence="8" type="primary">panC</name>
    <name evidence="9" type="ordered locus">Cycma_1309</name>
</gene>
<evidence type="ECO:0000256" key="3">
    <source>
        <dbReference type="ARBA" id="ARBA00022598"/>
    </source>
</evidence>
<evidence type="ECO:0000256" key="7">
    <source>
        <dbReference type="ARBA" id="ARBA00048258"/>
    </source>
</evidence>
<protein>
    <recommendedName>
        <fullName evidence="8">Pantothenate synthetase</fullName>
        <shortName evidence="8">PS</shortName>
        <ecNumber evidence="8">6.3.2.1</ecNumber>
    </recommendedName>
    <alternativeName>
        <fullName evidence="8">Pantoate--beta-alanine ligase</fullName>
    </alternativeName>
    <alternativeName>
        <fullName evidence="8">Pantoate-activating enzyme</fullName>
    </alternativeName>
</protein>
<dbReference type="InterPro" id="IPR003721">
    <property type="entry name" value="Pantoate_ligase"/>
</dbReference>
<keyword evidence="6 8" id="KW-0067">ATP-binding</keyword>
<evidence type="ECO:0000256" key="1">
    <source>
        <dbReference type="ARBA" id="ARBA00004990"/>
    </source>
</evidence>
<dbReference type="InterPro" id="IPR014729">
    <property type="entry name" value="Rossmann-like_a/b/a_fold"/>
</dbReference>
<feature type="binding site" evidence="8">
    <location>
        <position position="165"/>
    </location>
    <ligand>
        <name>(R)-pantoate</name>
        <dbReference type="ChEBI" id="CHEBI:15980"/>
    </ligand>
</feature>
<dbReference type="FunFam" id="3.40.50.620:FF:000013">
    <property type="entry name" value="Pantothenate synthetase"/>
    <property type="match status" value="1"/>
</dbReference>
<evidence type="ECO:0000256" key="8">
    <source>
        <dbReference type="HAMAP-Rule" id="MF_00158"/>
    </source>
</evidence>
<feature type="active site" description="Proton donor" evidence="8">
    <location>
        <position position="49"/>
    </location>
</feature>
<keyword evidence="3 8" id="KW-0436">Ligase</keyword>
<keyword evidence="5 8" id="KW-0547">Nucleotide-binding</keyword>